<dbReference type="InterPro" id="IPR013078">
    <property type="entry name" value="His_Pase_superF_clade-1"/>
</dbReference>
<sequence>MKPVNATTTTRSSTKSTKKKSRIKKRVYIIRHGETNWNVKGKIQGGGFDIPLNENGKLQALKAAEFLKDVPFDLIASSSLSRAKETADIIYTHQVAHYNNARMTTKSITTKSTMCLISDDSKVMNYTTTKNVAPPLPKRIIDDGFNEMSFGEFEGLSYTNERFQIVKRNVANDPMFPFPSRSKQNIDGRHICADNDDDDDEGTDNEFEIDEGKGEGESTRIVEERSLKALSKIITMKKKKNITASSKSDLTLDDVLVDTSTNNDDDDDEEEVQYIAIVSHGRTNKIMIASMIYGDAHPHFQTIKQGNTAINILDYYEVDDSDDNVDDDSSNNNNNAEVDDSKSTKNTMKTKWIAQKLNYIDHVKGHVITK</sequence>
<dbReference type="AlphaFoldDB" id="A0A1E7FAK6"/>
<evidence type="ECO:0000256" key="3">
    <source>
        <dbReference type="SAM" id="MobiDB-lite"/>
    </source>
</evidence>
<evidence type="ECO:0000256" key="2">
    <source>
        <dbReference type="PIRSR" id="PIRSR613078-2"/>
    </source>
</evidence>
<dbReference type="GO" id="GO:0045820">
    <property type="term" value="P:negative regulation of glycolytic process"/>
    <property type="evidence" value="ECO:0007669"/>
    <property type="project" value="TreeGrafter"/>
</dbReference>
<keyword evidence="1" id="KW-0378">Hydrolase</keyword>
<feature type="region of interest" description="Disordered" evidence="3">
    <location>
        <begin position="321"/>
        <end position="344"/>
    </location>
</feature>
<dbReference type="PANTHER" id="PTHR46517:SF1">
    <property type="entry name" value="FRUCTOSE-2,6-BISPHOSPHATASE TIGAR"/>
    <property type="match status" value="1"/>
</dbReference>
<name>A0A1E7FAK6_9STRA</name>
<dbReference type="Proteomes" id="UP000095751">
    <property type="component" value="Unassembled WGS sequence"/>
</dbReference>
<proteinExistence type="predicted"/>
<feature type="region of interest" description="Disordered" evidence="3">
    <location>
        <begin position="1"/>
        <end position="22"/>
    </location>
</feature>
<feature type="binding site" evidence="2">
    <location>
        <position position="82"/>
    </location>
    <ligand>
        <name>substrate</name>
    </ligand>
</feature>
<reference evidence="4 5" key="1">
    <citation type="submission" date="2016-09" db="EMBL/GenBank/DDBJ databases">
        <title>Extensive genetic diversity and differential bi-allelic expression allows diatom success in the polar Southern Ocean.</title>
        <authorList>
            <consortium name="DOE Joint Genome Institute"/>
            <person name="Mock T."/>
            <person name="Otillar R.P."/>
            <person name="Strauss J."/>
            <person name="Dupont C."/>
            <person name="Frickenhaus S."/>
            <person name="Maumus F."/>
            <person name="Mcmullan M."/>
            <person name="Sanges R."/>
            <person name="Schmutz J."/>
            <person name="Toseland A."/>
            <person name="Valas R."/>
            <person name="Veluchamy A."/>
            <person name="Ward B.J."/>
            <person name="Allen A."/>
            <person name="Barry K."/>
            <person name="Falciatore A."/>
            <person name="Ferrante M."/>
            <person name="Fortunato A.E."/>
            <person name="Gloeckner G."/>
            <person name="Gruber A."/>
            <person name="Hipkin R."/>
            <person name="Janech M."/>
            <person name="Kroth P."/>
            <person name="Leese F."/>
            <person name="Lindquist E."/>
            <person name="Lyon B.R."/>
            <person name="Martin J."/>
            <person name="Mayer C."/>
            <person name="Parker M."/>
            <person name="Quesneville H."/>
            <person name="Raymond J."/>
            <person name="Uhlig C."/>
            <person name="Valentin K.U."/>
            <person name="Worden A.Z."/>
            <person name="Armbrust E.V."/>
            <person name="Bowler C."/>
            <person name="Green B."/>
            <person name="Moulton V."/>
            <person name="Van Oosterhout C."/>
            <person name="Grigoriev I."/>
        </authorList>
    </citation>
    <scope>NUCLEOTIDE SEQUENCE [LARGE SCALE GENOMIC DNA]</scope>
    <source>
        <strain evidence="4 5">CCMP1102</strain>
    </source>
</reference>
<dbReference type="Pfam" id="PF00300">
    <property type="entry name" value="His_Phos_1"/>
    <property type="match status" value="1"/>
</dbReference>
<feature type="binding site" evidence="2">
    <location>
        <begin position="31"/>
        <end position="38"/>
    </location>
    <ligand>
        <name>substrate</name>
    </ligand>
</feature>
<evidence type="ECO:0000313" key="5">
    <source>
        <dbReference type="Proteomes" id="UP000095751"/>
    </source>
</evidence>
<evidence type="ECO:0000256" key="1">
    <source>
        <dbReference type="ARBA" id="ARBA00022801"/>
    </source>
</evidence>
<dbReference type="InterPro" id="IPR029033">
    <property type="entry name" value="His_PPase_superfam"/>
</dbReference>
<dbReference type="PANTHER" id="PTHR46517">
    <property type="entry name" value="FRUCTOSE-2,6-BISPHOSPHATASE TIGAR"/>
    <property type="match status" value="1"/>
</dbReference>
<dbReference type="Gene3D" id="3.40.50.1240">
    <property type="entry name" value="Phosphoglycerate mutase-like"/>
    <property type="match status" value="1"/>
</dbReference>
<dbReference type="OrthoDB" id="48066at2759"/>
<dbReference type="CDD" id="cd07067">
    <property type="entry name" value="HP_PGM_like"/>
    <property type="match status" value="1"/>
</dbReference>
<dbReference type="InParanoid" id="A0A1E7FAK6"/>
<dbReference type="GO" id="GO:0043456">
    <property type="term" value="P:regulation of pentose-phosphate shunt"/>
    <property type="evidence" value="ECO:0007669"/>
    <property type="project" value="TreeGrafter"/>
</dbReference>
<evidence type="ECO:0000313" key="4">
    <source>
        <dbReference type="EMBL" id="OEU15045.1"/>
    </source>
</evidence>
<dbReference type="GO" id="GO:0004331">
    <property type="term" value="F:fructose-2,6-bisphosphate 2-phosphatase activity"/>
    <property type="evidence" value="ECO:0007669"/>
    <property type="project" value="TreeGrafter"/>
</dbReference>
<keyword evidence="5" id="KW-1185">Reference proteome</keyword>
<accession>A0A1E7FAK6</accession>
<dbReference type="InterPro" id="IPR001345">
    <property type="entry name" value="PG/BPGM_mutase_AS"/>
</dbReference>
<gene>
    <name evidence="4" type="ORF">FRACYDRAFT_239726</name>
</gene>
<dbReference type="SMART" id="SM00855">
    <property type="entry name" value="PGAM"/>
    <property type="match status" value="1"/>
</dbReference>
<feature type="compositionally biased region" description="Acidic residues" evidence="3">
    <location>
        <begin position="194"/>
        <end position="209"/>
    </location>
</feature>
<dbReference type="EMBL" id="KV784359">
    <property type="protein sequence ID" value="OEU15045.1"/>
    <property type="molecule type" value="Genomic_DNA"/>
</dbReference>
<dbReference type="InterPro" id="IPR051695">
    <property type="entry name" value="Phosphoglycerate_Mutase"/>
</dbReference>
<protein>
    <submittedName>
        <fullName evidence="4">Phosphoglycerate mutase-like protein</fullName>
    </submittedName>
</protein>
<organism evidence="4 5">
    <name type="scientific">Fragilariopsis cylindrus CCMP1102</name>
    <dbReference type="NCBI Taxonomy" id="635003"/>
    <lineage>
        <taxon>Eukaryota</taxon>
        <taxon>Sar</taxon>
        <taxon>Stramenopiles</taxon>
        <taxon>Ochrophyta</taxon>
        <taxon>Bacillariophyta</taxon>
        <taxon>Bacillariophyceae</taxon>
        <taxon>Bacillariophycidae</taxon>
        <taxon>Bacillariales</taxon>
        <taxon>Bacillariaceae</taxon>
        <taxon>Fragilariopsis</taxon>
    </lineage>
</organism>
<dbReference type="PROSITE" id="PS00175">
    <property type="entry name" value="PG_MUTASE"/>
    <property type="match status" value="1"/>
</dbReference>
<dbReference type="KEGG" id="fcy:FRACYDRAFT_239726"/>
<feature type="region of interest" description="Disordered" evidence="3">
    <location>
        <begin position="176"/>
        <end position="218"/>
    </location>
</feature>
<feature type="compositionally biased region" description="Basic and acidic residues" evidence="3">
    <location>
        <begin position="184"/>
        <end position="193"/>
    </location>
</feature>
<dbReference type="GO" id="GO:0005829">
    <property type="term" value="C:cytosol"/>
    <property type="evidence" value="ECO:0007669"/>
    <property type="project" value="TreeGrafter"/>
</dbReference>
<dbReference type="SUPFAM" id="SSF53254">
    <property type="entry name" value="Phosphoglycerate mutase-like"/>
    <property type="match status" value="1"/>
</dbReference>